<dbReference type="AlphaFoldDB" id="A0A9X2KRG4"/>
<evidence type="ECO:0000313" key="2">
    <source>
        <dbReference type="Proteomes" id="UP001139486"/>
    </source>
</evidence>
<name>A0A9X2KRG4_9SPHN</name>
<accession>A0A9X2KRG4</accession>
<comment type="caution">
    <text evidence="1">The sequence shown here is derived from an EMBL/GenBank/DDBJ whole genome shotgun (WGS) entry which is preliminary data.</text>
</comment>
<dbReference type="RefSeq" id="WP_254289997.1">
    <property type="nucleotide sequence ID" value="NZ_JAMLDY010000018.1"/>
</dbReference>
<organism evidence="1 2">
    <name type="scientific">Sphingomonas liriopis</name>
    <dbReference type="NCBI Taxonomy" id="2949094"/>
    <lineage>
        <taxon>Bacteria</taxon>
        <taxon>Pseudomonadati</taxon>
        <taxon>Pseudomonadota</taxon>
        <taxon>Alphaproteobacteria</taxon>
        <taxon>Sphingomonadales</taxon>
        <taxon>Sphingomonadaceae</taxon>
        <taxon>Sphingomonas</taxon>
    </lineage>
</organism>
<keyword evidence="2" id="KW-1185">Reference proteome</keyword>
<dbReference type="EMBL" id="JAMLDY010000018">
    <property type="protein sequence ID" value="MCP3736000.1"/>
    <property type="molecule type" value="Genomic_DNA"/>
</dbReference>
<proteinExistence type="predicted"/>
<reference evidence="1" key="1">
    <citation type="submission" date="2022-05" db="EMBL/GenBank/DDBJ databases">
        <title>Sphingomonas sp. strain RP10 Genome sequencing and assembly.</title>
        <authorList>
            <person name="Kim I."/>
        </authorList>
    </citation>
    <scope>NUCLEOTIDE SEQUENCE</scope>
    <source>
        <strain evidence="1">RP10</strain>
    </source>
</reference>
<dbReference type="Proteomes" id="UP001139486">
    <property type="component" value="Unassembled WGS sequence"/>
</dbReference>
<gene>
    <name evidence="1" type="ORF">M9979_14090</name>
</gene>
<protein>
    <submittedName>
        <fullName evidence="1">Uncharacterized protein</fullName>
    </submittedName>
</protein>
<sequence>MSITKRQIGLAAVVLLAPGGFLLGATLVANHWRKRQAAAPDTPQNS</sequence>
<evidence type="ECO:0000313" key="1">
    <source>
        <dbReference type="EMBL" id="MCP3736000.1"/>
    </source>
</evidence>